<dbReference type="InterPro" id="IPR032817">
    <property type="entry name" value="Mon2_C"/>
</dbReference>
<sequence>LEDLWISIFCHLADLCLDRRPAIRKSACQTLFNTVECHGSRFDSTTWSAMFWKVLFPLLRNVHEMFANAPVEREGRSNSLLVHHSRDTAAKQWAETVVLTLSGVSHLVISKQDQLLALAEFSKVWNTLLEQVQQHALTPSAEISTTALTSLQTLLELKPTDLQMNRMLWSAAWNTWLQIGTGAVHFQSFSQLESTPVKSKLSASETESKAQSMEQNVTQTSESSHPAAPFLPTAPFMTLMFDLFIPLFSRCTEASTTTTTTTPTTPTISSVEWTRLTEIFRLGLLAPIYVAYLFPQSSVTLLPVVDDGTLSPLQESVLRDLNFLLQVRIATGLDAT</sequence>
<dbReference type="WBParaSite" id="ECPE_0001167201-mRNA-1">
    <property type="protein sequence ID" value="ECPE_0001167201-mRNA-1"/>
    <property type="gene ID" value="ECPE_0001167201"/>
</dbReference>
<name>A0A183AXF2_9TREM</name>
<evidence type="ECO:0000313" key="3">
    <source>
        <dbReference type="WBParaSite" id="ECPE_0001167201-mRNA-1"/>
    </source>
</evidence>
<feature type="domain" description="Mon2 C-terminal" evidence="2">
    <location>
        <begin position="3"/>
        <end position="158"/>
    </location>
</feature>
<protein>
    <submittedName>
        <fullName evidence="3">Mon2_C domain-containing protein</fullName>
    </submittedName>
</protein>
<feature type="compositionally biased region" description="Polar residues" evidence="1">
    <location>
        <begin position="200"/>
        <end position="224"/>
    </location>
</feature>
<proteinExistence type="predicted"/>
<dbReference type="AlphaFoldDB" id="A0A183AXF2"/>
<feature type="region of interest" description="Disordered" evidence="1">
    <location>
        <begin position="200"/>
        <end position="225"/>
    </location>
</feature>
<dbReference type="Pfam" id="PF16206">
    <property type="entry name" value="Mon2_C"/>
    <property type="match status" value="1"/>
</dbReference>
<organism evidence="3">
    <name type="scientific">Echinostoma caproni</name>
    <dbReference type="NCBI Taxonomy" id="27848"/>
    <lineage>
        <taxon>Eukaryota</taxon>
        <taxon>Metazoa</taxon>
        <taxon>Spiralia</taxon>
        <taxon>Lophotrochozoa</taxon>
        <taxon>Platyhelminthes</taxon>
        <taxon>Trematoda</taxon>
        <taxon>Digenea</taxon>
        <taxon>Plagiorchiida</taxon>
        <taxon>Echinostomata</taxon>
        <taxon>Echinostomatoidea</taxon>
        <taxon>Echinostomatidae</taxon>
        <taxon>Echinostoma</taxon>
    </lineage>
</organism>
<evidence type="ECO:0000259" key="2">
    <source>
        <dbReference type="Pfam" id="PF16206"/>
    </source>
</evidence>
<reference evidence="3" key="1">
    <citation type="submission" date="2016-06" db="UniProtKB">
        <authorList>
            <consortium name="WormBaseParasite"/>
        </authorList>
    </citation>
    <scope>IDENTIFICATION</scope>
</reference>
<evidence type="ECO:0000256" key="1">
    <source>
        <dbReference type="SAM" id="MobiDB-lite"/>
    </source>
</evidence>
<accession>A0A183AXF2</accession>